<dbReference type="InterPro" id="IPR036271">
    <property type="entry name" value="Tet_transcr_reg_TetR-rel_C_sf"/>
</dbReference>
<dbReference type="EMBL" id="ATHI01000012">
    <property type="protein sequence ID" value="EPR34314.1"/>
    <property type="molecule type" value="Genomic_DNA"/>
</dbReference>
<dbReference type="Gene3D" id="1.10.357.10">
    <property type="entry name" value="Tetracycline Repressor, domain 2"/>
    <property type="match status" value="1"/>
</dbReference>
<gene>
    <name evidence="4" type="ORF">dsat_2811</name>
</gene>
<dbReference type="SUPFAM" id="SSF48498">
    <property type="entry name" value="Tetracyclin repressor-like, C-terminal domain"/>
    <property type="match status" value="1"/>
</dbReference>
<evidence type="ECO:0000313" key="4">
    <source>
        <dbReference type="EMBL" id="EPR34314.1"/>
    </source>
</evidence>
<dbReference type="Gene3D" id="1.10.10.60">
    <property type="entry name" value="Homeodomain-like"/>
    <property type="match status" value="1"/>
</dbReference>
<comment type="caution">
    <text evidence="4">The sequence shown here is derived from an EMBL/GenBank/DDBJ whole genome shotgun (WGS) entry which is preliminary data.</text>
</comment>
<dbReference type="PANTHER" id="PTHR30055">
    <property type="entry name" value="HTH-TYPE TRANSCRIPTIONAL REGULATOR RUTR"/>
    <property type="match status" value="1"/>
</dbReference>
<dbReference type="STRING" id="1121439.dsat_2811"/>
<dbReference type="AlphaFoldDB" id="S7UKF6"/>
<dbReference type="GO" id="GO:0000976">
    <property type="term" value="F:transcription cis-regulatory region binding"/>
    <property type="evidence" value="ECO:0007669"/>
    <property type="project" value="TreeGrafter"/>
</dbReference>
<reference evidence="4 5" key="1">
    <citation type="journal article" date="2013" name="Genome Announc.">
        <title>Draft genome sequences for three mercury-methylating, sulfate-reducing bacteria.</title>
        <authorList>
            <person name="Brown S.D."/>
            <person name="Hurt R.A.Jr."/>
            <person name="Gilmour C.C."/>
            <person name="Elias D.A."/>
        </authorList>
    </citation>
    <scope>NUCLEOTIDE SEQUENCE [LARGE SCALE GENOMIC DNA]</scope>
    <source>
        <strain evidence="4 5">DSM 16529</strain>
    </source>
</reference>
<dbReference type="PRINTS" id="PR00455">
    <property type="entry name" value="HTHTETR"/>
</dbReference>
<dbReference type="Proteomes" id="UP000014975">
    <property type="component" value="Unassembled WGS sequence"/>
</dbReference>
<feature type="DNA-binding region" description="H-T-H motif" evidence="2">
    <location>
        <begin position="30"/>
        <end position="49"/>
    </location>
</feature>
<sequence length="233" mass="25601">MSRGKAKDTRQRIIEAAGRIFAESGFHKATVRGICGRAGVNVALVAYHFGGKEGLYREVLAHALNESLSRFPPDMGDLRQTPEERLHAFVRAQMERIAGVDRRTWGERLLRREFFETNPAMEDLVREAIKPMAERLGETVGELLDLPPDDEAVTRCCLSVVGQCLHHYLAAPTIGVLYPNLCYDKENIDSLAEHITRFSLGGIKEARDRLVAAAAPGGREGPAARPQAAALGS</sequence>
<feature type="domain" description="HTH tetR-type" evidence="3">
    <location>
        <begin position="7"/>
        <end position="67"/>
    </location>
</feature>
<evidence type="ECO:0000256" key="1">
    <source>
        <dbReference type="ARBA" id="ARBA00023125"/>
    </source>
</evidence>
<protein>
    <submittedName>
        <fullName evidence="4">Transcriptional regulator, TetR family</fullName>
    </submittedName>
</protein>
<evidence type="ECO:0000256" key="2">
    <source>
        <dbReference type="PROSITE-ProRule" id="PRU00335"/>
    </source>
</evidence>
<proteinExistence type="predicted"/>
<dbReference type="InterPro" id="IPR009057">
    <property type="entry name" value="Homeodomain-like_sf"/>
</dbReference>
<dbReference type="SUPFAM" id="SSF46689">
    <property type="entry name" value="Homeodomain-like"/>
    <property type="match status" value="1"/>
</dbReference>
<dbReference type="InterPro" id="IPR001647">
    <property type="entry name" value="HTH_TetR"/>
</dbReference>
<dbReference type="Pfam" id="PF09209">
    <property type="entry name" value="CecR_C"/>
    <property type="match status" value="1"/>
</dbReference>
<organism evidence="4 5">
    <name type="scientific">Alkalidesulfovibrio alkalitolerans DSM 16529</name>
    <dbReference type="NCBI Taxonomy" id="1121439"/>
    <lineage>
        <taxon>Bacteria</taxon>
        <taxon>Pseudomonadati</taxon>
        <taxon>Thermodesulfobacteriota</taxon>
        <taxon>Desulfovibrionia</taxon>
        <taxon>Desulfovibrionales</taxon>
        <taxon>Desulfovibrionaceae</taxon>
        <taxon>Alkalidesulfovibrio</taxon>
    </lineage>
</organism>
<dbReference type="GO" id="GO:0003700">
    <property type="term" value="F:DNA-binding transcription factor activity"/>
    <property type="evidence" value="ECO:0007669"/>
    <property type="project" value="TreeGrafter"/>
</dbReference>
<name>S7UKF6_9BACT</name>
<dbReference type="PROSITE" id="PS50977">
    <property type="entry name" value="HTH_TETR_2"/>
    <property type="match status" value="1"/>
</dbReference>
<dbReference type="PATRIC" id="fig|1121439.3.peg.1325"/>
<keyword evidence="1 2" id="KW-0238">DNA-binding</keyword>
<dbReference type="eggNOG" id="COG1309">
    <property type="taxonomic scope" value="Bacteria"/>
</dbReference>
<keyword evidence="5" id="KW-1185">Reference proteome</keyword>
<dbReference type="PANTHER" id="PTHR30055:SF226">
    <property type="entry name" value="HTH-TYPE TRANSCRIPTIONAL REGULATOR PKSA"/>
    <property type="match status" value="1"/>
</dbReference>
<dbReference type="InterPro" id="IPR015292">
    <property type="entry name" value="Tscrpt_reg_YbiH_C"/>
</dbReference>
<evidence type="ECO:0000313" key="5">
    <source>
        <dbReference type="Proteomes" id="UP000014975"/>
    </source>
</evidence>
<accession>S7UKF6</accession>
<evidence type="ECO:0000259" key="3">
    <source>
        <dbReference type="PROSITE" id="PS50977"/>
    </source>
</evidence>
<dbReference type="InterPro" id="IPR050109">
    <property type="entry name" value="HTH-type_TetR-like_transc_reg"/>
</dbReference>
<dbReference type="Pfam" id="PF00440">
    <property type="entry name" value="TetR_N"/>
    <property type="match status" value="1"/>
</dbReference>
<dbReference type="RefSeq" id="WP_020886776.1">
    <property type="nucleotide sequence ID" value="NZ_ATHI01000012.1"/>
</dbReference>